<keyword evidence="5" id="KW-0998">Cell outer membrane</keyword>
<protein>
    <submittedName>
        <fullName evidence="8">RagB/SusD family nutrient uptake outer membrane protein</fullName>
    </submittedName>
</protein>
<comment type="similarity">
    <text evidence="2">Belongs to the SusD family.</text>
</comment>
<keyword evidence="3" id="KW-0732">Signal</keyword>
<dbReference type="Pfam" id="PF14322">
    <property type="entry name" value="SusD-like_3"/>
    <property type="match status" value="1"/>
</dbReference>
<dbReference type="RefSeq" id="WP_188086124.1">
    <property type="nucleotide sequence ID" value="NZ_JACVFC010000001.1"/>
</dbReference>
<evidence type="ECO:0000256" key="5">
    <source>
        <dbReference type="ARBA" id="ARBA00023237"/>
    </source>
</evidence>
<evidence type="ECO:0000256" key="4">
    <source>
        <dbReference type="ARBA" id="ARBA00023136"/>
    </source>
</evidence>
<dbReference type="Proteomes" id="UP000659124">
    <property type="component" value="Unassembled WGS sequence"/>
</dbReference>
<evidence type="ECO:0000256" key="2">
    <source>
        <dbReference type="ARBA" id="ARBA00006275"/>
    </source>
</evidence>
<keyword evidence="4" id="KW-0472">Membrane</keyword>
<evidence type="ECO:0000313" key="9">
    <source>
        <dbReference type="Proteomes" id="UP000659124"/>
    </source>
</evidence>
<dbReference type="InterPro" id="IPR011990">
    <property type="entry name" value="TPR-like_helical_dom_sf"/>
</dbReference>
<evidence type="ECO:0000256" key="1">
    <source>
        <dbReference type="ARBA" id="ARBA00004442"/>
    </source>
</evidence>
<evidence type="ECO:0000259" key="6">
    <source>
        <dbReference type="Pfam" id="PF07980"/>
    </source>
</evidence>
<name>A0ABR7TFB2_9BACT</name>
<evidence type="ECO:0000313" key="8">
    <source>
        <dbReference type="EMBL" id="MBC9928969.1"/>
    </source>
</evidence>
<proteinExistence type="inferred from homology"/>
<sequence length="546" mass="60904">MKTIFYIILLYACMAFSCSKLLKEDMRSAIPDNYLNTPEGFNAGVNSAYSYLRAWYGNQNGAQLTVYGTDTYMCGGGELALDAYNFNLTPGRGFIAAPWNDLNLAVNACNAVISRAPSVPITEALRNTRVAETRYLRATYWFLLMQTWGPVNLAMEETTTVTTSAHRTPIDSIYRAIVDDLSFAVANLPATVADYGRVTKPAAEHLLAKVYLTRAGSTAKQPDDYKQAAMLAKNVINNYHYQLLNNFADVFEQGSGEKNPEVVFAVQYSKNILTNGIGNQAHLFFGMGYTALPGMTRDLANGRTYSYFRPTRFTTDTLYDKTHDSRFEKSFLNIYYCNYPGTFTINGRQVTLQLGDTAIYLPGYEVSAAERNRARYTIITPSQYTTTYFPSLTKFLDPQRPDVNNENGSRDFLVSRLAETYLIAAEALMMSGDPTAAVPYVNAVRRRAAKTGATPVETAANQTAMEITAADLNIDFILDERARELMGEYTRWFDLVRTGKLLERVKIHNPNARGNIKPFHVLRPIPQDQIDKTAGGPAAFPQNTGY</sequence>
<gene>
    <name evidence="8" type="ORF">ICL07_01200</name>
</gene>
<reference evidence="8 9" key="1">
    <citation type="submission" date="2020-09" db="EMBL/GenBank/DDBJ databases">
        <title>Genome sequences of type strains of Chitinophaga qingshengii and Chitinophaga varians.</title>
        <authorList>
            <person name="Kittiwongwattana C."/>
        </authorList>
    </citation>
    <scope>NUCLEOTIDE SEQUENCE [LARGE SCALE GENOMIC DNA]</scope>
    <source>
        <strain evidence="8 9">JCM 30026</strain>
    </source>
</reference>
<keyword evidence="9" id="KW-1185">Reference proteome</keyword>
<dbReference type="Pfam" id="PF07980">
    <property type="entry name" value="SusD_RagB"/>
    <property type="match status" value="1"/>
</dbReference>
<dbReference type="Gene3D" id="1.25.40.390">
    <property type="match status" value="1"/>
</dbReference>
<comment type="caution">
    <text evidence="8">The sequence shown here is derived from an EMBL/GenBank/DDBJ whole genome shotgun (WGS) entry which is preliminary data.</text>
</comment>
<feature type="domain" description="SusD-like N-terminal" evidence="7">
    <location>
        <begin position="130"/>
        <end position="212"/>
    </location>
</feature>
<dbReference type="InterPro" id="IPR033985">
    <property type="entry name" value="SusD-like_N"/>
</dbReference>
<evidence type="ECO:0000259" key="7">
    <source>
        <dbReference type="Pfam" id="PF14322"/>
    </source>
</evidence>
<dbReference type="PROSITE" id="PS51257">
    <property type="entry name" value="PROKAR_LIPOPROTEIN"/>
    <property type="match status" value="1"/>
</dbReference>
<accession>A0ABR7TFB2</accession>
<comment type="subcellular location">
    <subcellularLocation>
        <location evidence="1">Cell outer membrane</location>
    </subcellularLocation>
</comment>
<feature type="domain" description="RagB/SusD" evidence="6">
    <location>
        <begin position="312"/>
        <end position="546"/>
    </location>
</feature>
<dbReference type="InterPro" id="IPR012944">
    <property type="entry name" value="SusD_RagB_dom"/>
</dbReference>
<dbReference type="EMBL" id="JACVFC010000001">
    <property type="protein sequence ID" value="MBC9928969.1"/>
    <property type="molecule type" value="Genomic_DNA"/>
</dbReference>
<evidence type="ECO:0000256" key="3">
    <source>
        <dbReference type="ARBA" id="ARBA00022729"/>
    </source>
</evidence>
<organism evidence="8 9">
    <name type="scientific">Chitinophaga qingshengii</name>
    <dbReference type="NCBI Taxonomy" id="1569794"/>
    <lineage>
        <taxon>Bacteria</taxon>
        <taxon>Pseudomonadati</taxon>
        <taxon>Bacteroidota</taxon>
        <taxon>Chitinophagia</taxon>
        <taxon>Chitinophagales</taxon>
        <taxon>Chitinophagaceae</taxon>
        <taxon>Chitinophaga</taxon>
    </lineage>
</organism>
<dbReference type="SUPFAM" id="SSF48452">
    <property type="entry name" value="TPR-like"/>
    <property type="match status" value="1"/>
</dbReference>